<dbReference type="Gene3D" id="3.40.190.290">
    <property type="match status" value="1"/>
</dbReference>
<dbReference type="GO" id="GO:0003700">
    <property type="term" value="F:DNA-binding transcription factor activity"/>
    <property type="evidence" value="ECO:0007669"/>
    <property type="project" value="InterPro"/>
</dbReference>
<dbReference type="PANTHER" id="PTHR30126:SF98">
    <property type="entry name" value="HTH-TYPE TRANSCRIPTIONAL ACTIVATOR BAUR"/>
    <property type="match status" value="1"/>
</dbReference>
<gene>
    <name evidence="6" type="ORF">ABS361_12725</name>
</gene>
<dbReference type="InterPro" id="IPR036390">
    <property type="entry name" value="WH_DNA-bd_sf"/>
</dbReference>
<evidence type="ECO:0000256" key="3">
    <source>
        <dbReference type="ARBA" id="ARBA00023125"/>
    </source>
</evidence>
<comment type="similarity">
    <text evidence="1">Belongs to the LysR transcriptional regulatory family.</text>
</comment>
<dbReference type="SUPFAM" id="SSF53850">
    <property type="entry name" value="Periplasmic binding protein-like II"/>
    <property type="match status" value="1"/>
</dbReference>
<organism evidence="6">
    <name type="scientific">Methyloraptor flagellatus</name>
    <dbReference type="NCBI Taxonomy" id="3162530"/>
    <lineage>
        <taxon>Bacteria</taxon>
        <taxon>Pseudomonadati</taxon>
        <taxon>Pseudomonadota</taxon>
        <taxon>Alphaproteobacteria</taxon>
        <taxon>Hyphomicrobiales</taxon>
        <taxon>Ancalomicrobiaceae</taxon>
        <taxon>Methyloraptor</taxon>
    </lineage>
</organism>
<dbReference type="AlphaFoldDB" id="A0AAU7XH22"/>
<dbReference type="InterPro" id="IPR036388">
    <property type="entry name" value="WH-like_DNA-bd_sf"/>
</dbReference>
<dbReference type="Gene3D" id="1.10.10.10">
    <property type="entry name" value="Winged helix-like DNA-binding domain superfamily/Winged helix DNA-binding domain"/>
    <property type="match status" value="1"/>
</dbReference>
<keyword evidence="2" id="KW-0805">Transcription regulation</keyword>
<evidence type="ECO:0000256" key="4">
    <source>
        <dbReference type="ARBA" id="ARBA00023163"/>
    </source>
</evidence>
<feature type="domain" description="HTH lysR-type" evidence="5">
    <location>
        <begin position="1"/>
        <end position="53"/>
    </location>
</feature>
<keyword evidence="4" id="KW-0804">Transcription</keyword>
<sequence>MRVFRTVVDHGGFSAAEVTLNKSKSAISLDISNLEQRLGAKLCQRGRSGFALTDEGQIVYLAALQLFNDLDKFKDRVSTGMRRLTGKVTLLLLDNIVSVAEKPLAEAFAAFGRAHPRVEIRVESISASGLERGILEGDAEIGISVVPRPVATLEMIPLFREEVRLYCGDRHPLFGVADPAEEDVVRHALIEPSTTDDPAFAALLGQFPISAQAGSLDTRILLILSGLHLGFLPPHYAQTWVDRGQLREIRPDAFSSVNTFHLLMKKSARPTAAAQQMTKSILQAFRSSRVSGIPGDRGA</sequence>
<dbReference type="InterPro" id="IPR000847">
    <property type="entry name" value="LysR_HTH_N"/>
</dbReference>
<evidence type="ECO:0000256" key="2">
    <source>
        <dbReference type="ARBA" id="ARBA00023015"/>
    </source>
</evidence>
<evidence type="ECO:0000313" key="6">
    <source>
        <dbReference type="EMBL" id="XBY46893.1"/>
    </source>
</evidence>
<dbReference type="EMBL" id="CP158568">
    <property type="protein sequence ID" value="XBY46893.1"/>
    <property type="molecule type" value="Genomic_DNA"/>
</dbReference>
<dbReference type="PROSITE" id="PS50931">
    <property type="entry name" value="HTH_LYSR"/>
    <property type="match status" value="1"/>
</dbReference>
<evidence type="ECO:0000256" key="1">
    <source>
        <dbReference type="ARBA" id="ARBA00009437"/>
    </source>
</evidence>
<dbReference type="SUPFAM" id="SSF46785">
    <property type="entry name" value="Winged helix' DNA-binding domain"/>
    <property type="match status" value="1"/>
</dbReference>
<dbReference type="Pfam" id="PF00126">
    <property type="entry name" value="HTH_1"/>
    <property type="match status" value="1"/>
</dbReference>
<dbReference type="KEGG" id="mflg:ABS361_12725"/>
<accession>A0AAU7XH22</accession>
<reference evidence="6" key="1">
    <citation type="submission" date="2024-06" db="EMBL/GenBank/DDBJ databases">
        <title>Methylostella associata gen. nov., sp. nov., a novel Ancalomicrobiaceae-affiliated facultatively methylotrophic bacteria that feed on methanotrophs of the genus Methylococcus.</title>
        <authorList>
            <person name="Saltykova V."/>
            <person name="Danilova O.V."/>
            <person name="Oshkin I.Y."/>
            <person name="Belova S.E."/>
            <person name="Pimenov N.V."/>
            <person name="Dedysh S.N."/>
        </authorList>
    </citation>
    <scope>NUCLEOTIDE SEQUENCE</scope>
    <source>
        <strain evidence="6">S20</strain>
    </source>
</reference>
<keyword evidence="3" id="KW-0238">DNA-binding</keyword>
<dbReference type="PANTHER" id="PTHR30126">
    <property type="entry name" value="HTH-TYPE TRANSCRIPTIONAL REGULATOR"/>
    <property type="match status" value="1"/>
</dbReference>
<dbReference type="CDD" id="cd05466">
    <property type="entry name" value="PBP2_LTTR_substrate"/>
    <property type="match status" value="1"/>
</dbReference>
<dbReference type="InterPro" id="IPR005119">
    <property type="entry name" value="LysR_subst-bd"/>
</dbReference>
<name>A0AAU7XH22_9HYPH</name>
<dbReference type="RefSeq" id="WP_407051983.1">
    <property type="nucleotide sequence ID" value="NZ_CP158568.1"/>
</dbReference>
<dbReference type="Pfam" id="PF03466">
    <property type="entry name" value="LysR_substrate"/>
    <property type="match status" value="1"/>
</dbReference>
<protein>
    <submittedName>
        <fullName evidence="6">LysR family transcriptional regulator</fullName>
    </submittedName>
</protein>
<evidence type="ECO:0000259" key="5">
    <source>
        <dbReference type="PROSITE" id="PS50931"/>
    </source>
</evidence>
<dbReference type="GO" id="GO:0000976">
    <property type="term" value="F:transcription cis-regulatory region binding"/>
    <property type="evidence" value="ECO:0007669"/>
    <property type="project" value="TreeGrafter"/>
</dbReference>
<proteinExistence type="inferred from homology"/>